<dbReference type="Proteomes" id="UP000193560">
    <property type="component" value="Unassembled WGS sequence"/>
</dbReference>
<organism evidence="1 2">
    <name type="scientific">Absidia repens</name>
    <dbReference type="NCBI Taxonomy" id="90262"/>
    <lineage>
        <taxon>Eukaryota</taxon>
        <taxon>Fungi</taxon>
        <taxon>Fungi incertae sedis</taxon>
        <taxon>Mucoromycota</taxon>
        <taxon>Mucoromycotina</taxon>
        <taxon>Mucoromycetes</taxon>
        <taxon>Mucorales</taxon>
        <taxon>Cunninghamellaceae</taxon>
        <taxon>Absidia</taxon>
    </lineage>
</organism>
<keyword evidence="2" id="KW-1185">Reference proteome</keyword>
<comment type="caution">
    <text evidence="1">The sequence shown here is derived from an EMBL/GenBank/DDBJ whole genome shotgun (WGS) entry which is preliminary data.</text>
</comment>
<dbReference type="AlphaFoldDB" id="A0A1X2HR93"/>
<dbReference type="OrthoDB" id="10538578at2759"/>
<gene>
    <name evidence="1" type="ORF">BCR42DRAFT_444428</name>
</gene>
<protein>
    <submittedName>
        <fullName evidence="1">Uncharacterized protein</fullName>
    </submittedName>
</protein>
<evidence type="ECO:0000313" key="2">
    <source>
        <dbReference type="Proteomes" id="UP000193560"/>
    </source>
</evidence>
<dbReference type="EMBL" id="MCGE01000055">
    <property type="protein sequence ID" value="ORZ01991.1"/>
    <property type="molecule type" value="Genomic_DNA"/>
</dbReference>
<reference evidence="1 2" key="1">
    <citation type="submission" date="2016-07" db="EMBL/GenBank/DDBJ databases">
        <title>Pervasive Adenine N6-methylation of Active Genes in Fungi.</title>
        <authorList>
            <consortium name="DOE Joint Genome Institute"/>
            <person name="Mondo S.J."/>
            <person name="Dannebaum R.O."/>
            <person name="Kuo R.C."/>
            <person name="Labutti K."/>
            <person name="Haridas S."/>
            <person name="Kuo A."/>
            <person name="Salamov A."/>
            <person name="Ahrendt S.R."/>
            <person name="Lipzen A."/>
            <person name="Sullivan W."/>
            <person name="Andreopoulos W.B."/>
            <person name="Clum A."/>
            <person name="Lindquist E."/>
            <person name="Daum C."/>
            <person name="Ramamoorthy G.K."/>
            <person name="Gryganskyi A."/>
            <person name="Culley D."/>
            <person name="Magnuson J.K."/>
            <person name="James T.Y."/>
            <person name="O'Malley M.A."/>
            <person name="Stajich J.E."/>
            <person name="Spatafora J.W."/>
            <person name="Visel A."/>
            <person name="Grigoriev I.V."/>
        </authorList>
    </citation>
    <scope>NUCLEOTIDE SEQUENCE [LARGE SCALE GENOMIC DNA]</scope>
    <source>
        <strain evidence="1 2">NRRL 1336</strain>
    </source>
</reference>
<evidence type="ECO:0000313" key="1">
    <source>
        <dbReference type="EMBL" id="ORZ01991.1"/>
    </source>
</evidence>
<accession>A0A1X2HR93</accession>
<name>A0A1X2HR93_9FUNG</name>
<proteinExistence type="predicted"/>
<sequence>MNSSWNVTEQDQEIYLENMVNHHFDIYQAHAFSERQHYWSKHSTLNNHLVPNLLELIHLKMERPSSALGYVTYRRERRRFLVKLLQNSNRRHINAVIRKVADSDEWDQNAGVAFPGEGHVDHNMELANLFGLGELMAWATTE</sequence>